<dbReference type="Proteomes" id="UP000807353">
    <property type="component" value="Unassembled WGS sequence"/>
</dbReference>
<feature type="compositionally biased region" description="Basic residues" evidence="2">
    <location>
        <begin position="2618"/>
        <end position="2634"/>
    </location>
</feature>
<feature type="compositionally biased region" description="Low complexity" evidence="2">
    <location>
        <begin position="819"/>
        <end position="836"/>
    </location>
</feature>
<dbReference type="SUPFAM" id="SSF90073">
    <property type="entry name" value="GCM domain"/>
    <property type="match status" value="1"/>
</dbReference>
<feature type="coiled-coil region" evidence="1">
    <location>
        <begin position="643"/>
        <end position="702"/>
    </location>
</feature>
<feature type="compositionally biased region" description="Polar residues" evidence="2">
    <location>
        <begin position="803"/>
        <end position="813"/>
    </location>
</feature>
<feature type="region of interest" description="Disordered" evidence="2">
    <location>
        <begin position="926"/>
        <end position="952"/>
    </location>
</feature>
<accession>A0A9P5XT91</accession>
<organism evidence="3 4">
    <name type="scientific">Collybia nuda</name>
    <dbReference type="NCBI Taxonomy" id="64659"/>
    <lineage>
        <taxon>Eukaryota</taxon>
        <taxon>Fungi</taxon>
        <taxon>Dikarya</taxon>
        <taxon>Basidiomycota</taxon>
        <taxon>Agaricomycotina</taxon>
        <taxon>Agaricomycetes</taxon>
        <taxon>Agaricomycetidae</taxon>
        <taxon>Agaricales</taxon>
        <taxon>Tricholomatineae</taxon>
        <taxon>Clitocybaceae</taxon>
        <taxon>Collybia</taxon>
    </lineage>
</organism>
<feature type="region of interest" description="Disordered" evidence="2">
    <location>
        <begin position="51"/>
        <end position="140"/>
    </location>
</feature>
<feature type="compositionally biased region" description="Polar residues" evidence="2">
    <location>
        <begin position="498"/>
        <end position="511"/>
    </location>
</feature>
<evidence type="ECO:0000313" key="3">
    <source>
        <dbReference type="EMBL" id="KAF9456433.1"/>
    </source>
</evidence>
<feature type="compositionally biased region" description="Low complexity" evidence="2">
    <location>
        <begin position="99"/>
        <end position="111"/>
    </location>
</feature>
<reference evidence="3" key="1">
    <citation type="submission" date="2020-11" db="EMBL/GenBank/DDBJ databases">
        <authorList>
            <consortium name="DOE Joint Genome Institute"/>
            <person name="Ahrendt S."/>
            <person name="Riley R."/>
            <person name="Andreopoulos W."/>
            <person name="Labutti K."/>
            <person name="Pangilinan J."/>
            <person name="Ruiz-Duenas F.J."/>
            <person name="Barrasa J.M."/>
            <person name="Sanchez-Garcia M."/>
            <person name="Camarero S."/>
            <person name="Miyauchi S."/>
            <person name="Serrano A."/>
            <person name="Linde D."/>
            <person name="Babiker R."/>
            <person name="Drula E."/>
            <person name="Ayuso-Fernandez I."/>
            <person name="Pacheco R."/>
            <person name="Padilla G."/>
            <person name="Ferreira P."/>
            <person name="Barriuso J."/>
            <person name="Kellner H."/>
            <person name="Castanera R."/>
            <person name="Alfaro M."/>
            <person name="Ramirez L."/>
            <person name="Pisabarro A.G."/>
            <person name="Kuo A."/>
            <person name="Tritt A."/>
            <person name="Lipzen A."/>
            <person name="He G."/>
            <person name="Yan M."/>
            <person name="Ng V."/>
            <person name="Cullen D."/>
            <person name="Martin F."/>
            <person name="Rosso M.-N."/>
            <person name="Henrissat B."/>
            <person name="Hibbett D."/>
            <person name="Martinez A.T."/>
            <person name="Grigoriev I.V."/>
        </authorList>
    </citation>
    <scope>NUCLEOTIDE SEQUENCE</scope>
    <source>
        <strain evidence="3">CBS 247.69</strain>
    </source>
</reference>
<dbReference type="InterPro" id="IPR036115">
    <property type="entry name" value="GCM_dom_sf"/>
</dbReference>
<feature type="compositionally biased region" description="Polar residues" evidence="2">
    <location>
        <begin position="928"/>
        <end position="938"/>
    </location>
</feature>
<feature type="compositionally biased region" description="Low complexity" evidence="2">
    <location>
        <begin position="518"/>
        <end position="528"/>
    </location>
</feature>
<dbReference type="GO" id="GO:0006355">
    <property type="term" value="P:regulation of DNA-templated transcription"/>
    <property type="evidence" value="ECO:0007669"/>
    <property type="project" value="InterPro"/>
</dbReference>
<evidence type="ECO:0000313" key="4">
    <source>
        <dbReference type="Proteomes" id="UP000807353"/>
    </source>
</evidence>
<sequence length="2640" mass="294817">MDEPIYVSSSPEPEPEPGPRPALSTAIDIDHRGSSMGWIPTSTETLTKTHTVMRGRAGPSSGRGLQMGSQRRTRTWDVMGIDVDSDSDRDIPSHRRSVKSNSSSRKWGSRSGQHMALSHQAREPHLPGRSHGPIASKRRQRSYFTDFETESEEDTDVDHDIDSGAILERDGVEDHDDDENEDMDLDLNRDFGMNIDLNVPVPYIPNLATTTTTTTDGYNVAPELLSEATARVLEVFPDVDPDHLEGMIRRDASAFGYGVVESVVNALWEDVRYPKVDKRKGGVGMAKAKDRDANGEGQGTGKGDRREGTDMGKGKGKRTLDDGSDKNDPDMKKMKVDYGDRNRPFAGGPHYEVLALEQLQSDFPLIPRIYLKMMLTKFGRLYAPTWIYLEEREERLAARERAKQVEKVTPNEGLGTREGKGKGKGKMVNEEKRGEIQEREMEEGEVEEGPGPSTRTNTIVSRHLTGTDVEKESGTYIDTLMPDVEPSISNPGSGVVNTSQGPSMVQSTPMNEGTDAGTPTLSSASASAVSTPVQVPVVVPMLASGAEGEGVDMGPVGGPTSANETNANISSTPTHRDHFPQISQAQLLVQAGDTGVAERDVQTKEERAAQVDGRTPRLGQLLVQNRASGVGMSMQPGVSEAGIASLRKARARAEAEVGALERARARMEVEEPSSEVYTRVMLDQARARLRAEESCLAEALRREGLQAQGQEQGGRSFIKRARMRTTKSPVALDSGAGSAANIAAGSLGSPPSYEELDRDHRWTQDNKPSRSREAALGTTENNMSTVGMRGIMDYYIPPISERPQMQSTPSTRYQPFAMSEQSQPQPQSKYQSQVPPRDQEKSHGSRSTPMSTTGTRGASTPPVQQRDIAFSVWANFDTPRSIPSPSQEWERAYEDPFLFYPTAPVPPAPVTRDPWDRRLPTLPVYEASSGSSSGTKNRMTLPGGRSAGPSPVAHVESSRVRRLPAWLADLQSRSVRKAPGQRATQDPLHLFRTRLDVMREQPTATPQPWYRRANLTGSHHERSPQPSPIPYLPPFPPLHTLESYSRTPIPTAGASSSAQAAPLGSDDELDYVPLATPYRPSPKGKTKVLYDDEFARELAWVQDYKVKKRQERLDAEAESDDGERENGVECQCCFSHFIVEKMIQCPSAHHFWGTGKVAWHGFFKHVYNYFVPPLMDGPRQMQGIEDRPAPTLADYIPLYTQSGHICGYVQRRITPLLPTNMDSSNANLAPSSFTPALVHDTDKAPLLYIKTPEGTFVPAGEQSHASFKNDTRASPECVVSAKIDGEGVNGVDWDGWPDGDFERDFTSREWRDTGELTFHWAYRVSGGDRKGAETASHWVKGKKATRTCLGIMECDNNDCQIAIRPHTSITRRDIQLEKACKCGAQIYLRECHVVSTLWRWSRGVHFRNVGYHNHRRPSHKLHLLPREQHQFEQIIRTHPQAGPLALIVGVPGIDGPGESVADISDVYLNAGRVSKERRALKRGADTTGDQFIRGFAEFDDEHPGFVILSVLGKVTVICVQSRFMRSQLVKDATIPGPVNGMVNDAAHGWWTERKYLLMVSSTYCSILNCWVPGVLSFTNGASAEHFKYHFLAVFQTISAEAESRNIDVTDHLFAGVMDFSEAERLGFIKAFVEFWLMYPADHRSEGELQISAEALLRGCREHFRAGVTRVSRISAAVPPDRAEDFAMRALALLDVSDSIIFRERASLLARDFPLLATWVSWWTRPAHASMLFSSERTMDVDVWDSLPSTTNAEEAMHWKLYSACGRNHTFLEGLRALFRFTEYYERQYHAMLKGMPIRYGETEPWKRTALLLGRTKASRAEDLSNKKQKKNDGRPPDTIKELIKKSHKRSSTNIKATYRKKDKYWVTNTIHTPTLGEPSYPWSSNSCWLDTSLTLIYATVEKDFDEFFSTTHTLPSRSGLEALSMALCARKASEIREFTPSNLSLQRNTLREVLKRLRLASQEDLFEPLTSWLNDLLGQEKSGSTYPMTSYFQTLLIDIHSCSGHSGIGGKHVEITRAPQRKAVLTLDSFAHNEYKGSFRKYVASFFSSNRVYRPSRSCWRVKESSTLCPGTRQDIQGLPISIPILLRAEIECGSTIQVWDFPLTLIPDTKSSAKHDSIIYDLVGFALFSASQSHFIARYAYHNNIVTYDGMKHNGFTTLEENATTATHLAGPNPLLPDGYTIHEAFYRLRGGLQAQEKFYNTRCALYKREHNLIISRDSIQDPINISYQADGMVEMDQAQRLWLLNGAHHATTEYISQQARDSLDMSVIDNATPESEDETTPPQYITAHDQKYTLSDSMESLPDSLFSLNCRCGLVGDGNMLYRATEGEAIQCDDWLDVVHLLAMWRGCDFKETGILPDEITAVGEKDIIDSLWMDRTGRRKIRLGKWKHACDVETPEDILMAPGSIPYTPEIDVALSPSLPVLKALLNTPEKVVDNIPAKSWIITSKKKLHSTIVPYVGSLTVLERARIANWFETHVSQKKELRQKWLGLLPIAHAHTIFISSRIKSDPRFEGLSDGNLLQKAWDIQITGVSSIWTDVDVDKESLARLEEEMFEVSVEAGIAGHYQWGLDSGSHQDFWDPYSGLPEHWNHGNREGSNAELEHGPMFVVTKQPTPKKDKRPRPRPRQVKKKAKLTNITK</sequence>
<dbReference type="GO" id="GO:0003677">
    <property type="term" value="F:DNA binding"/>
    <property type="evidence" value="ECO:0007669"/>
    <property type="project" value="InterPro"/>
</dbReference>
<feature type="compositionally biased region" description="Basic and acidic residues" evidence="2">
    <location>
        <begin position="415"/>
        <end position="439"/>
    </location>
</feature>
<dbReference type="EMBL" id="MU150426">
    <property type="protein sequence ID" value="KAF9456433.1"/>
    <property type="molecule type" value="Genomic_DNA"/>
</dbReference>
<feature type="region of interest" description="Disordered" evidence="2">
    <location>
        <begin position="800"/>
        <end position="863"/>
    </location>
</feature>
<feature type="region of interest" description="Disordered" evidence="2">
    <location>
        <begin position="1817"/>
        <end position="1838"/>
    </location>
</feature>
<keyword evidence="4" id="KW-1185">Reference proteome</keyword>
<evidence type="ECO:0000256" key="2">
    <source>
        <dbReference type="SAM" id="MobiDB-lite"/>
    </source>
</evidence>
<evidence type="ECO:0000256" key="1">
    <source>
        <dbReference type="SAM" id="Coils"/>
    </source>
</evidence>
<feature type="compositionally biased region" description="Low complexity" evidence="2">
    <location>
        <begin position="734"/>
        <end position="749"/>
    </location>
</feature>
<feature type="region of interest" description="Disordered" evidence="2">
    <location>
        <begin position="401"/>
        <end position="458"/>
    </location>
</feature>
<feature type="region of interest" description="Disordered" evidence="2">
    <location>
        <begin position="1"/>
        <end position="26"/>
    </location>
</feature>
<feature type="region of interest" description="Disordered" evidence="2">
    <location>
        <begin position="498"/>
        <end position="528"/>
    </location>
</feature>
<proteinExistence type="predicted"/>
<feature type="region of interest" description="Disordered" evidence="2">
    <location>
        <begin position="705"/>
        <end position="784"/>
    </location>
</feature>
<name>A0A9P5XT91_9AGAR</name>
<feature type="region of interest" description="Disordered" evidence="2">
    <location>
        <begin position="279"/>
        <end position="341"/>
    </location>
</feature>
<keyword evidence="1" id="KW-0175">Coiled coil</keyword>
<feature type="compositionally biased region" description="Low complexity" evidence="2">
    <location>
        <begin position="1"/>
        <end position="11"/>
    </location>
</feature>
<feature type="compositionally biased region" description="Low complexity" evidence="2">
    <location>
        <begin position="705"/>
        <end position="715"/>
    </location>
</feature>
<dbReference type="OrthoDB" id="3056903at2759"/>
<feature type="compositionally biased region" description="Polar residues" evidence="2">
    <location>
        <begin position="845"/>
        <end position="863"/>
    </location>
</feature>
<comment type="caution">
    <text evidence="3">The sequence shown here is derived from an EMBL/GenBank/DDBJ whole genome shotgun (WGS) entry which is preliminary data.</text>
</comment>
<feature type="compositionally biased region" description="Basic and acidic residues" evidence="2">
    <location>
        <begin position="302"/>
        <end position="341"/>
    </location>
</feature>
<gene>
    <name evidence="3" type="ORF">BDZ94DRAFT_1326986</name>
</gene>
<feature type="compositionally biased region" description="Basic and acidic residues" evidence="2">
    <location>
        <begin position="1818"/>
        <end position="1838"/>
    </location>
</feature>
<feature type="region of interest" description="Disordered" evidence="2">
    <location>
        <begin position="2594"/>
        <end position="2640"/>
    </location>
</feature>
<feature type="compositionally biased region" description="Basic and acidic residues" evidence="2">
    <location>
        <begin position="755"/>
        <end position="773"/>
    </location>
</feature>
<protein>
    <submittedName>
        <fullName evidence="3">Uncharacterized protein</fullName>
    </submittedName>
</protein>